<organism evidence="1 2">
    <name type="scientific">Lysinibacillus odysseyi 34hs-1 = NBRC 100172</name>
    <dbReference type="NCBI Taxonomy" id="1220589"/>
    <lineage>
        <taxon>Bacteria</taxon>
        <taxon>Bacillati</taxon>
        <taxon>Bacillota</taxon>
        <taxon>Bacilli</taxon>
        <taxon>Bacillales</taxon>
        <taxon>Bacillaceae</taxon>
        <taxon>Lysinibacillus</taxon>
    </lineage>
</organism>
<dbReference type="RefSeq" id="WP_036153586.1">
    <property type="nucleotide sequence ID" value="NZ_AVCX01000007.1"/>
</dbReference>
<reference evidence="1 2" key="1">
    <citation type="submission" date="2014-02" db="EMBL/GenBank/DDBJ databases">
        <title>Draft genome sequence of Lysinibacillus odysseyi NBRC 100172.</title>
        <authorList>
            <person name="Zhang F."/>
            <person name="Wang G."/>
            <person name="Zhang L."/>
        </authorList>
    </citation>
    <scope>NUCLEOTIDE SEQUENCE [LARGE SCALE GENOMIC DNA]</scope>
    <source>
        <strain evidence="1 2">NBRC 100172</strain>
    </source>
</reference>
<keyword evidence="2" id="KW-1185">Reference proteome</keyword>
<protein>
    <submittedName>
        <fullName evidence="1">Uncharacterized protein</fullName>
    </submittedName>
</protein>
<dbReference type="STRING" id="1220589.CD32_08705"/>
<evidence type="ECO:0000313" key="1">
    <source>
        <dbReference type="EMBL" id="KGR85315.1"/>
    </source>
</evidence>
<comment type="caution">
    <text evidence="1">The sequence shown here is derived from an EMBL/GenBank/DDBJ whole genome shotgun (WGS) entry which is preliminary data.</text>
</comment>
<sequence>MTQHQIIEFKKSMYAVKMDQIDKCINPSSSSFFNYEGRETVLYVDEIIDTSNPQTTKMNQELNSKGVTVVN</sequence>
<dbReference type="Proteomes" id="UP000030437">
    <property type="component" value="Unassembled WGS sequence"/>
</dbReference>
<proteinExistence type="predicted"/>
<accession>A0A0A3IPF5</accession>
<gene>
    <name evidence="1" type="ORF">CD32_08705</name>
</gene>
<dbReference type="AlphaFoldDB" id="A0A0A3IPF5"/>
<dbReference type="OrthoDB" id="1447477at2"/>
<evidence type="ECO:0000313" key="2">
    <source>
        <dbReference type="Proteomes" id="UP000030437"/>
    </source>
</evidence>
<dbReference type="eggNOG" id="ENOG5033DRU">
    <property type="taxonomic scope" value="Bacteria"/>
</dbReference>
<dbReference type="EMBL" id="JPVP01000054">
    <property type="protein sequence ID" value="KGR85315.1"/>
    <property type="molecule type" value="Genomic_DNA"/>
</dbReference>
<name>A0A0A3IPF5_9BACI</name>